<keyword evidence="4" id="KW-1185">Reference proteome</keyword>
<dbReference type="InterPro" id="IPR048574">
    <property type="entry name" value="RUBY_RBDX"/>
</dbReference>
<dbReference type="EMBL" id="QRUP01000009">
    <property type="protein sequence ID" value="RGR74207.1"/>
    <property type="molecule type" value="Genomic_DNA"/>
</dbReference>
<proteinExistence type="predicted"/>
<dbReference type="GeneID" id="83015541"/>
<name>A0A412G166_9FIRM</name>
<evidence type="ECO:0000313" key="3">
    <source>
        <dbReference type="EMBL" id="RGR74207.1"/>
    </source>
</evidence>
<evidence type="ECO:0000313" key="4">
    <source>
        <dbReference type="Proteomes" id="UP000284178"/>
    </source>
</evidence>
<gene>
    <name evidence="3" type="ORF">DWY25_09020</name>
</gene>
<dbReference type="SUPFAM" id="SSF57802">
    <property type="entry name" value="Rubredoxin-like"/>
    <property type="match status" value="1"/>
</dbReference>
<protein>
    <submittedName>
        <fullName evidence="3">Rubredoxin</fullName>
    </submittedName>
</protein>
<dbReference type="Proteomes" id="UP000284178">
    <property type="component" value="Unassembled WGS sequence"/>
</dbReference>
<sequence length="109" mass="12328">MLKKCEVCGLILDSELIQDRCPKCQADASRFRTLSREETEKITRSHLTNSLLTELAAAAEHQVRLAEKGIADQLDPGCIQTFELALRQAVLLRQMIRAEIAIHIGKEKW</sequence>
<feature type="domain" description="Rubrerythrin rubredoxin-like" evidence="2">
    <location>
        <begin position="4"/>
        <end position="31"/>
    </location>
</feature>
<dbReference type="AlphaFoldDB" id="A0A412G166"/>
<evidence type="ECO:0000256" key="1">
    <source>
        <dbReference type="ARBA" id="ARBA00001965"/>
    </source>
</evidence>
<organism evidence="3 4">
    <name type="scientific">Holdemania filiformis</name>
    <dbReference type="NCBI Taxonomy" id="61171"/>
    <lineage>
        <taxon>Bacteria</taxon>
        <taxon>Bacillati</taxon>
        <taxon>Bacillota</taxon>
        <taxon>Erysipelotrichia</taxon>
        <taxon>Erysipelotrichales</taxon>
        <taxon>Erysipelotrichaceae</taxon>
        <taxon>Holdemania</taxon>
    </lineage>
</organism>
<dbReference type="Pfam" id="PF21349">
    <property type="entry name" value="RUBY_RBDX"/>
    <property type="match status" value="1"/>
</dbReference>
<evidence type="ECO:0000259" key="2">
    <source>
        <dbReference type="Pfam" id="PF21349"/>
    </source>
</evidence>
<accession>A0A412G166</accession>
<comment type="caution">
    <text evidence="3">The sequence shown here is derived from an EMBL/GenBank/DDBJ whole genome shotgun (WGS) entry which is preliminary data.</text>
</comment>
<comment type="cofactor">
    <cofactor evidence="1">
        <name>Fe(3+)</name>
        <dbReference type="ChEBI" id="CHEBI:29034"/>
    </cofactor>
</comment>
<reference evidence="3 4" key="1">
    <citation type="submission" date="2018-08" db="EMBL/GenBank/DDBJ databases">
        <title>A genome reference for cultivated species of the human gut microbiota.</title>
        <authorList>
            <person name="Zou Y."/>
            <person name="Xue W."/>
            <person name="Luo G."/>
        </authorList>
    </citation>
    <scope>NUCLEOTIDE SEQUENCE [LARGE SCALE GENOMIC DNA]</scope>
    <source>
        <strain evidence="3 4">AF24-29</strain>
    </source>
</reference>
<dbReference type="Gene3D" id="2.20.28.10">
    <property type="match status" value="1"/>
</dbReference>
<dbReference type="RefSeq" id="WP_117894957.1">
    <property type="nucleotide sequence ID" value="NZ_CABJCV010000009.1"/>
</dbReference>